<sequence>MNTSLIIGLVCFLANFSLGSTLQCYKCHGLLWTLFRCPGLLPIRMPACH</sequence>
<protein>
    <submittedName>
        <fullName evidence="2">Uncharacterized protein</fullName>
    </submittedName>
</protein>
<accession>A0A0E9Q526</accession>
<evidence type="ECO:0000256" key="1">
    <source>
        <dbReference type="SAM" id="SignalP"/>
    </source>
</evidence>
<feature type="signal peptide" evidence="1">
    <location>
        <begin position="1"/>
        <end position="19"/>
    </location>
</feature>
<organism evidence="2">
    <name type="scientific">Anguilla anguilla</name>
    <name type="common">European freshwater eel</name>
    <name type="synonym">Muraena anguilla</name>
    <dbReference type="NCBI Taxonomy" id="7936"/>
    <lineage>
        <taxon>Eukaryota</taxon>
        <taxon>Metazoa</taxon>
        <taxon>Chordata</taxon>
        <taxon>Craniata</taxon>
        <taxon>Vertebrata</taxon>
        <taxon>Euteleostomi</taxon>
        <taxon>Actinopterygii</taxon>
        <taxon>Neopterygii</taxon>
        <taxon>Teleostei</taxon>
        <taxon>Anguilliformes</taxon>
        <taxon>Anguillidae</taxon>
        <taxon>Anguilla</taxon>
    </lineage>
</organism>
<dbReference type="EMBL" id="GBXM01097142">
    <property type="protein sequence ID" value="JAH11435.1"/>
    <property type="molecule type" value="Transcribed_RNA"/>
</dbReference>
<proteinExistence type="predicted"/>
<reference evidence="2" key="1">
    <citation type="submission" date="2014-11" db="EMBL/GenBank/DDBJ databases">
        <authorList>
            <person name="Amaro Gonzalez C."/>
        </authorList>
    </citation>
    <scope>NUCLEOTIDE SEQUENCE</scope>
</reference>
<reference evidence="2" key="2">
    <citation type="journal article" date="2015" name="Fish Shellfish Immunol.">
        <title>Early steps in the European eel (Anguilla anguilla)-Vibrio vulnificus interaction in the gills: Role of the RtxA13 toxin.</title>
        <authorList>
            <person name="Callol A."/>
            <person name="Pajuelo D."/>
            <person name="Ebbesson L."/>
            <person name="Teles M."/>
            <person name="MacKenzie S."/>
            <person name="Amaro C."/>
        </authorList>
    </citation>
    <scope>NUCLEOTIDE SEQUENCE</scope>
</reference>
<name>A0A0E9Q526_ANGAN</name>
<feature type="chain" id="PRO_5002430975" evidence="1">
    <location>
        <begin position="20"/>
        <end position="49"/>
    </location>
</feature>
<dbReference type="AlphaFoldDB" id="A0A0E9Q526"/>
<keyword evidence="1" id="KW-0732">Signal</keyword>
<evidence type="ECO:0000313" key="2">
    <source>
        <dbReference type="EMBL" id="JAH11435.1"/>
    </source>
</evidence>